<dbReference type="GO" id="GO:0000209">
    <property type="term" value="P:protein polyubiquitination"/>
    <property type="evidence" value="ECO:0007669"/>
    <property type="project" value="UniProtKB-ARBA"/>
</dbReference>
<feature type="compositionally biased region" description="Low complexity" evidence="10">
    <location>
        <begin position="41"/>
        <end position="54"/>
    </location>
</feature>
<dbReference type="EC" id="2.3.2.27" evidence="3"/>
<dbReference type="SMART" id="SM00184">
    <property type="entry name" value="RING"/>
    <property type="match status" value="1"/>
</dbReference>
<dbReference type="InterPro" id="IPR001841">
    <property type="entry name" value="Znf_RING"/>
</dbReference>
<keyword evidence="8" id="KW-0862">Zinc</keyword>
<evidence type="ECO:0000256" key="3">
    <source>
        <dbReference type="ARBA" id="ARBA00012483"/>
    </source>
</evidence>
<evidence type="ECO:0000256" key="5">
    <source>
        <dbReference type="ARBA" id="ARBA00022723"/>
    </source>
</evidence>
<keyword evidence="4" id="KW-0808">Transferase</keyword>
<protein>
    <recommendedName>
        <fullName evidence="3">RING-type E3 ubiquitin transferase</fullName>
        <ecNumber evidence="3">2.3.2.27</ecNumber>
    </recommendedName>
</protein>
<keyword evidence="7" id="KW-0833">Ubl conjugation pathway</keyword>
<reference evidence="13" key="3">
    <citation type="submission" date="2015-06" db="UniProtKB">
        <authorList>
            <consortium name="EnsemblMetazoa"/>
        </authorList>
    </citation>
    <scope>IDENTIFICATION</scope>
</reference>
<dbReference type="Gene3D" id="3.30.40.10">
    <property type="entry name" value="Zinc/RING finger domain, C3HC4 (zinc finger)"/>
    <property type="match status" value="1"/>
</dbReference>
<gene>
    <name evidence="12" type="ORF">CAPTEDRAFT_165151</name>
</gene>
<evidence type="ECO:0000256" key="9">
    <source>
        <dbReference type="PROSITE-ProRule" id="PRU00175"/>
    </source>
</evidence>
<evidence type="ECO:0000256" key="1">
    <source>
        <dbReference type="ARBA" id="ARBA00000900"/>
    </source>
</evidence>
<dbReference type="FunFam" id="3.30.40.10:FF:000069">
    <property type="entry name" value="E3 ubiquitin-protein ligase RNF115"/>
    <property type="match status" value="1"/>
</dbReference>
<dbReference type="PANTHER" id="PTHR45931:SF3">
    <property type="entry name" value="RING ZINC FINGER-CONTAINING PROTEIN"/>
    <property type="match status" value="1"/>
</dbReference>
<dbReference type="Pfam" id="PF13639">
    <property type="entry name" value="zf-RING_2"/>
    <property type="match status" value="1"/>
</dbReference>
<sequence length="258" mass="28163">MMEDAANSGHVDTDQSNPALQSLEVILNSLGMPPPAPHSPQRQSSSDESSSSSRDSQEREGGVGVPRPLAHRHVFLAGDQRHQHFQSLLESLLSGVARGTFGRTGRGTFNMSLFPSMELHGNPADYAWGSSGLDDIVSRLLNQLEGSGPPPADKGQIESLPSIQVSQKDIDVNLQCSVCFEDFKLDESVKQLPCQHIYHSPCIVPWLQRHGTCPVCRKNLDGEVPAEPATFEPSEEGGASNQADTDQDMYFSFEDEYD</sequence>
<evidence type="ECO:0000256" key="4">
    <source>
        <dbReference type="ARBA" id="ARBA00022679"/>
    </source>
</evidence>
<dbReference type="PROSITE" id="PS50089">
    <property type="entry name" value="ZF_RING_2"/>
    <property type="match status" value="1"/>
</dbReference>
<dbReference type="OrthoDB" id="8062037at2759"/>
<accession>R7U7P6</accession>
<evidence type="ECO:0000256" key="8">
    <source>
        <dbReference type="ARBA" id="ARBA00022833"/>
    </source>
</evidence>
<dbReference type="PANTHER" id="PTHR45931">
    <property type="entry name" value="SI:CH211-59O9.10"/>
    <property type="match status" value="1"/>
</dbReference>
<comment type="catalytic activity">
    <reaction evidence="1">
        <text>S-ubiquitinyl-[E2 ubiquitin-conjugating enzyme]-L-cysteine + [acceptor protein]-L-lysine = [E2 ubiquitin-conjugating enzyme]-L-cysteine + N(6)-ubiquitinyl-[acceptor protein]-L-lysine.</text>
        <dbReference type="EC" id="2.3.2.27"/>
    </reaction>
</comment>
<evidence type="ECO:0000313" key="14">
    <source>
        <dbReference type="Proteomes" id="UP000014760"/>
    </source>
</evidence>
<keyword evidence="6 9" id="KW-0863">Zinc-finger</keyword>
<dbReference type="OMA" id="MEYYCHA"/>
<feature type="region of interest" description="Disordered" evidence="10">
    <location>
        <begin position="1"/>
        <end position="67"/>
    </location>
</feature>
<evidence type="ECO:0000256" key="2">
    <source>
        <dbReference type="ARBA" id="ARBA00004906"/>
    </source>
</evidence>
<evidence type="ECO:0000256" key="7">
    <source>
        <dbReference type="ARBA" id="ARBA00022786"/>
    </source>
</evidence>
<comment type="pathway">
    <text evidence="2">Protein modification; protein ubiquitination.</text>
</comment>
<dbReference type="EnsemblMetazoa" id="CapteT165151">
    <property type="protein sequence ID" value="CapteP165151"/>
    <property type="gene ID" value="CapteG165151"/>
</dbReference>
<dbReference type="GO" id="GO:0006511">
    <property type="term" value="P:ubiquitin-dependent protein catabolic process"/>
    <property type="evidence" value="ECO:0007669"/>
    <property type="project" value="TreeGrafter"/>
</dbReference>
<keyword evidence="5" id="KW-0479">Metal-binding</keyword>
<evidence type="ECO:0000259" key="11">
    <source>
        <dbReference type="PROSITE" id="PS50089"/>
    </source>
</evidence>
<keyword evidence="14" id="KW-1185">Reference proteome</keyword>
<dbReference type="GO" id="GO:0008270">
    <property type="term" value="F:zinc ion binding"/>
    <property type="evidence" value="ECO:0007669"/>
    <property type="project" value="UniProtKB-KW"/>
</dbReference>
<evidence type="ECO:0000256" key="6">
    <source>
        <dbReference type="ARBA" id="ARBA00022771"/>
    </source>
</evidence>
<dbReference type="Proteomes" id="UP000014760">
    <property type="component" value="Unassembled WGS sequence"/>
</dbReference>
<name>R7U7P6_CAPTE</name>
<dbReference type="CDD" id="cd16667">
    <property type="entry name" value="RING-H2_RNF126-like"/>
    <property type="match status" value="1"/>
</dbReference>
<feature type="domain" description="RING-type" evidence="11">
    <location>
        <begin position="176"/>
        <end position="217"/>
    </location>
</feature>
<dbReference type="InterPro" id="IPR013083">
    <property type="entry name" value="Znf_RING/FYVE/PHD"/>
</dbReference>
<proteinExistence type="predicted"/>
<feature type="region of interest" description="Disordered" evidence="10">
    <location>
        <begin position="225"/>
        <end position="258"/>
    </location>
</feature>
<evidence type="ECO:0000313" key="13">
    <source>
        <dbReference type="EnsemblMetazoa" id="CapteP165151"/>
    </source>
</evidence>
<dbReference type="STRING" id="283909.R7U7P6"/>
<evidence type="ECO:0000313" key="12">
    <source>
        <dbReference type="EMBL" id="ELU01969.1"/>
    </source>
</evidence>
<dbReference type="GO" id="GO:0005634">
    <property type="term" value="C:nucleus"/>
    <property type="evidence" value="ECO:0007669"/>
    <property type="project" value="TreeGrafter"/>
</dbReference>
<dbReference type="InterPro" id="IPR051834">
    <property type="entry name" value="RING_finger_E3_ligase"/>
</dbReference>
<dbReference type="HOGENOM" id="CLU_1078664_0_0_1"/>
<dbReference type="EMBL" id="KB304521">
    <property type="protein sequence ID" value="ELU01969.1"/>
    <property type="molecule type" value="Genomic_DNA"/>
</dbReference>
<organism evidence="12">
    <name type="scientific">Capitella teleta</name>
    <name type="common">Polychaete worm</name>
    <dbReference type="NCBI Taxonomy" id="283909"/>
    <lineage>
        <taxon>Eukaryota</taxon>
        <taxon>Metazoa</taxon>
        <taxon>Spiralia</taxon>
        <taxon>Lophotrochozoa</taxon>
        <taxon>Annelida</taxon>
        <taxon>Polychaeta</taxon>
        <taxon>Sedentaria</taxon>
        <taxon>Scolecida</taxon>
        <taxon>Capitellidae</taxon>
        <taxon>Capitella</taxon>
    </lineage>
</organism>
<dbReference type="SUPFAM" id="SSF57850">
    <property type="entry name" value="RING/U-box"/>
    <property type="match status" value="1"/>
</dbReference>
<reference evidence="14" key="1">
    <citation type="submission" date="2012-12" db="EMBL/GenBank/DDBJ databases">
        <authorList>
            <person name="Hellsten U."/>
            <person name="Grimwood J."/>
            <person name="Chapman J.A."/>
            <person name="Shapiro H."/>
            <person name="Aerts A."/>
            <person name="Otillar R.P."/>
            <person name="Terry A.Y."/>
            <person name="Boore J.L."/>
            <person name="Simakov O."/>
            <person name="Marletaz F."/>
            <person name="Cho S.-J."/>
            <person name="Edsinger-Gonzales E."/>
            <person name="Havlak P."/>
            <person name="Kuo D.-H."/>
            <person name="Larsson T."/>
            <person name="Lv J."/>
            <person name="Arendt D."/>
            <person name="Savage R."/>
            <person name="Osoegawa K."/>
            <person name="de Jong P."/>
            <person name="Lindberg D.R."/>
            <person name="Seaver E.C."/>
            <person name="Weisblat D.A."/>
            <person name="Putnam N.H."/>
            <person name="Grigoriev I.V."/>
            <person name="Rokhsar D.S."/>
        </authorList>
    </citation>
    <scope>NUCLEOTIDE SEQUENCE</scope>
    <source>
        <strain evidence="14">I ESC-2004</strain>
    </source>
</reference>
<dbReference type="EMBL" id="AMQN01009069">
    <property type="status" value="NOT_ANNOTATED_CDS"/>
    <property type="molecule type" value="Genomic_DNA"/>
</dbReference>
<dbReference type="GO" id="GO:0061630">
    <property type="term" value="F:ubiquitin protein ligase activity"/>
    <property type="evidence" value="ECO:0007669"/>
    <property type="project" value="UniProtKB-EC"/>
</dbReference>
<reference evidence="12 14" key="2">
    <citation type="journal article" date="2013" name="Nature">
        <title>Insights into bilaterian evolution from three spiralian genomes.</title>
        <authorList>
            <person name="Simakov O."/>
            <person name="Marletaz F."/>
            <person name="Cho S.J."/>
            <person name="Edsinger-Gonzales E."/>
            <person name="Havlak P."/>
            <person name="Hellsten U."/>
            <person name="Kuo D.H."/>
            <person name="Larsson T."/>
            <person name="Lv J."/>
            <person name="Arendt D."/>
            <person name="Savage R."/>
            <person name="Osoegawa K."/>
            <person name="de Jong P."/>
            <person name="Grimwood J."/>
            <person name="Chapman J.A."/>
            <person name="Shapiro H."/>
            <person name="Aerts A."/>
            <person name="Otillar R.P."/>
            <person name="Terry A.Y."/>
            <person name="Boore J.L."/>
            <person name="Grigoriev I.V."/>
            <person name="Lindberg D.R."/>
            <person name="Seaver E.C."/>
            <person name="Weisblat D.A."/>
            <person name="Putnam N.H."/>
            <person name="Rokhsar D.S."/>
        </authorList>
    </citation>
    <scope>NUCLEOTIDE SEQUENCE</scope>
    <source>
        <strain evidence="12 14">I ESC-2004</strain>
    </source>
</reference>
<dbReference type="AlphaFoldDB" id="R7U7P6"/>
<evidence type="ECO:0000256" key="10">
    <source>
        <dbReference type="SAM" id="MobiDB-lite"/>
    </source>
</evidence>